<proteinExistence type="predicted"/>
<sequence length="72" mass="7884">MTITVTGTIERKGFGFGTWALVSDNKTYELHNPPSDLQKSGLRVTVQGQVRDDVMTLAMVGPVLQIESFETA</sequence>
<evidence type="ECO:0000313" key="2">
    <source>
        <dbReference type="Proteomes" id="UP000184550"/>
    </source>
</evidence>
<name>A0A7Z9BSB7_9CYAN</name>
<dbReference type="Proteomes" id="UP000184550">
    <property type="component" value="Unassembled WGS sequence"/>
</dbReference>
<accession>A0A7Z9BSB7</accession>
<keyword evidence="2" id="KW-1185">Reference proteome</keyword>
<dbReference type="AlphaFoldDB" id="A0A7Z9BSB7"/>
<dbReference type="RefSeq" id="WP_083624214.1">
    <property type="nucleotide sequence ID" value="NZ_LR734877.1"/>
</dbReference>
<evidence type="ECO:0000313" key="1">
    <source>
        <dbReference type="EMBL" id="VXD21841.1"/>
    </source>
</evidence>
<comment type="caution">
    <text evidence="1">The sequence shown here is derived from an EMBL/GenBank/DDBJ whole genome shotgun (WGS) entry which is preliminary data.</text>
</comment>
<organism evidence="1 2">
    <name type="scientific">Planktothrix serta PCC 8927</name>
    <dbReference type="NCBI Taxonomy" id="671068"/>
    <lineage>
        <taxon>Bacteria</taxon>
        <taxon>Bacillati</taxon>
        <taxon>Cyanobacteriota</taxon>
        <taxon>Cyanophyceae</taxon>
        <taxon>Oscillatoriophycideae</taxon>
        <taxon>Oscillatoriales</taxon>
        <taxon>Microcoleaceae</taxon>
        <taxon>Planktothrix</taxon>
    </lineage>
</organism>
<gene>
    <name evidence="1" type="ORF">PL8927_720239</name>
</gene>
<reference evidence="1" key="1">
    <citation type="submission" date="2019-10" db="EMBL/GenBank/DDBJ databases">
        <authorList>
            <consortium name="Genoscope - CEA"/>
            <person name="William W."/>
        </authorList>
    </citation>
    <scope>NUCLEOTIDE SEQUENCE [LARGE SCALE GENOMIC DNA]</scope>
    <source>
        <strain evidence="1">BBR_PRJEB10992</strain>
    </source>
</reference>
<dbReference type="OrthoDB" id="4869430at2"/>
<protein>
    <submittedName>
        <fullName evidence="1">Uncharacterized protein</fullName>
    </submittedName>
</protein>
<dbReference type="EMBL" id="CZCU02000149">
    <property type="protein sequence ID" value="VXD21841.1"/>
    <property type="molecule type" value="Genomic_DNA"/>
</dbReference>